<comment type="caution">
    <text evidence="13">The sequence shown here is derived from an EMBL/GenBank/DDBJ whole genome shotgun (WGS) entry which is preliminary data.</text>
</comment>
<feature type="region of interest" description="Disordered" evidence="11">
    <location>
        <begin position="324"/>
        <end position="343"/>
    </location>
</feature>
<sequence length="1040" mass="115297">MTIRGNLNFGRESNACRHRLLWRKGAVSRVNKSFRAKGSEREENLVLTQASADNQVTGLLKSSDGRQQGHLGTEQLQPSANTEDTSSREEHATALGLRSAFAGGKLQGETSPLVEKPTMIHMDPLPEKNLGALRGGRYPFVYDPVYGLPIVQEVTKYGEVLRDMREGRVKEILWFASPKNDNSKALDFEGRCIIRYKNESVKQAMLRPNDLRLAQAMNIHAVKSVTLPLEPRYVEGLLHHDNPGLMNPVSRWVRENVMYLEGLEGHPQRGPRIGPTPAEEALLPEMRDELERMLEEEAQQVKDFSASLSRMPTEDFELYVQAEGGDSRAGEDHGSMNRRQKVKQTSWMDSIQITQDQQALILRYAPILGPIIGSAFIIGLYMAARLVRGDLTDRMAMMNQEDEKKKRTALKEARIAFLEEEVPALVSKGTSLEDVRKKCQTVNSKLGKLEISDTELEGTYDACIRLLQAGEDISGVAGSTSAADRILAEEAAKEKEAAAKEINGDGSGDAAMAAAVADMSKLNTARIRKAIDPKILEVKRRVRQARRSLKRESKVQLSDEIIFFDDVAGNEQAKLELQEVVDFFRQPERFKNSGAKAPKGVLLMGPPGNGKTLMARAVAGESGVAFISSSASEFIEMYMGLGAARVRDLFTTARSLAPCIIFIDELDAVGRARSGAGGGNDERDTTVNQLLTELDGFEAESSGVVVMAATNRKDVLDAALTRAGRFDRSIEVRRPDFNGRLEGIKVHLRDKPLSDDIDYPLLAIMTSGLSGAQLAGVCNAACFIASREGRMDVTMVDMKAAIEQSKYGKAVDLQRFISPARRKRFAVMEASISLVATLLPAIEPVDFVTILPSLKSPIGRTVLKPNIGRYTTGMWTKRYLQEQLLVSLAGRAGEELVFGRDEMSSLHQSRNMLARQIATKMLNAGMSDHPDFNNLRTLGTTWYDPSFEPGRFQTYTIITDKNQSRSEWIDMDMEMELKIRSSYEEVKALIDRNRTCLDLLIELLLRRERVTGEDIREVVEGAAHPEDLAKRAMEAGAAML</sequence>
<evidence type="ECO:0000256" key="4">
    <source>
        <dbReference type="ARBA" id="ARBA00022670"/>
    </source>
</evidence>
<dbReference type="GO" id="GO:0009507">
    <property type="term" value="C:chloroplast"/>
    <property type="evidence" value="ECO:0007669"/>
    <property type="project" value="TreeGrafter"/>
</dbReference>
<evidence type="ECO:0000256" key="6">
    <source>
        <dbReference type="ARBA" id="ARBA00022741"/>
    </source>
</evidence>
<dbReference type="STRING" id="1157962.A0A250WRU3"/>
<feature type="region of interest" description="Disordered" evidence="11">
    <location>
        <begin position="60"/>
        <end position="91"/>
    </location>
</feature>
<gene>
    <name evidence="13" type="ORF">CEUSTIGMA_g845.t1</name>
</gene>
<evidence type="ECO:0000313" key="13">
    <source>
        <dbReference type="EMBL" id="GAX73392.1"/>
    </source>
</evidence>
<dbReference type="Pfam" id="PF00004">
    <property type="entry name" value="AAA"/>
    <property type="match status" value="1"/>
</dbReference>
<reference evidence="13 14" key="1">
    <citation type="submission" date="2017-08" db="EMBL/GenBank/DDBJ databases">
        <title>Acidophilic green algal genome provides insights into adaptation to an acidic environment.</title>
        <authorList>
            <person name="Hirooka S."/>
            <person name="Hirose Y."/>
            <person name="Kanesaki Y."/>
            <person name="Higuchi S."/>
            <person name="Fujiwara T."/>
            <person name="Onuma R."/>
            <person name="Era A."/>
            <person name="Ohbayashi R."/>
            <person name="Uzuka A."/>
            <person name="Nozaki H."/>
            <person name="Yoshikawa H."/>
            <person name="Miyagishima S.Y."/>
        </authorList>
    </citation>
    <scope>NUCLEOTIDE SEQUENCE [LARGE SCALE GENOMIC DNA]</scope>
    <source>
        <strain evidence="13 14">NIES-2499</strain>
    </source>
</reference>
<dbReference type="InterPro" id="IPR000642">
    <property type="entry name" value="Peptidase_M41"/>
</dbReference>
<keyword evidence="9" id="KW-0067">ATP-binding</keyword>
<dbReference type="InterPro" id="IPR027417">
    <property type="entry name" value="P-loop_NTPase"/>
</dbReference>
<dbReference type="Gene3D" id="1.10.8.60">
    <property type="match status" value="1"/>
</dbReference>
<dbReference type="OrthoDB" id="1413014at2759"/>
<keyword evidence="5" id="KW-0479">Metal-binding</keyword>
<dbReference type="InterPro" id="IPR003960">
    <property type="entry name" value="ATPase_AAA_CS"/>
</dbReference>
<evidence type="ECO:0000256" key="8">
    <source>
        <dbReference type="ARBA" id="ARBA00022833"/>
    </source>
</evidence>
<keyword evidence="4" id="KW-0645">Protease</keyword>
<dbReference type="Gene3D" id="1.20.58.760">
    <property type="entry name" value="Peptidase M41"/>
    <property type="match status" value="1"/>
</dbReference>
<evidence type="ECO:0000256" key="9">
    <source>
        <dbReference type="ARBA" id="ARBA00022840"/>
    </source>
</evidence>
<dbReference type="Proteomes" id="UP000232323">
    <property type="component" value="Unassembled WGS sequence"/>
</dbReference>
<dbReference type="GO" id="GO:0004176">
    <property type="term" value="F:ATP-dependent peptidase activity"/>
    <property type="evidence" value="ECO:0007669"/>
    <property type="project" value="InterPro"/>
</dbReference>
<keyword evidence="6" id="KW-0547">Nucleotide-binding</keyword>
<dbReference type="CDD" id="cd19501">
    <property type="entry name" value="RecA-like_FtsH"/>
    <property type="match status" value="1"/>
</dbReference>
<keyword evidence="10" id="KW-0482">Metalloprotease</keyword>
<keyword evidence="14" id="KW-1185">Reference proteome</keyword>
<dbReference type="Gene3D" id="3.40.50.300">
    <property type="entry name" value="P-loop containing nucleotide triphosphate hydrolases"/>
    <property type="match status" value="1"/>
</dbReference>
<dbReference type="Pfam" id="PF01434">
    <property type="entry name" value="Peptidase_M41"/>
    <property type="match status" value="1"/>
</dbReference>
<evidence type="ECO:0000256" key="3">
    <source>
        <dbReference type="ARBA" id="ARBA00010550"/>
    </source>
</evidence>
<dbReference type="GO" id="GO:0005524">
    <property type="term" value="F:ATP binding"/>
    <property type="evidence" value="ECO:0007669"/>
    <property type="project" value="UniProtKB-KW"/>
</dbReference>
<evidence type="ECO:0000256" key="11">
    <source>
        <dbReference type="SAM" id="MobiDB-lite"/>
    </source>
</evidence>
<dbReference type="InterPro" id="IPR003593">
    <property type="entry name" value="AAA+_ATPase"/>
</dbReference>
<comment type="similarity">
    <text evidence="2">In the C-terminal section; belongs to the peptidase M41 family.</text>
</comment>
<dbReference type="GO" id="GO:0046872">
    <property type="term" value="F:metal ion binding"/>
    <property type="evidence" value="ECO:0007669"/>
    <property type="project" value="UniProtKB-KW"/>
</dbReference>
<organism evidence="13 14">
    <name type="scientific">Chlamydomonas eustigma</name>
    <dbReference type="NCBI Taxonomy" id="1157962"/>
    <lineage>
        <taxon>Eukaryota</taxon>
        <taxon>Viridiplantae</taxon>
        <taxon>Chlorophyta</taxon>
        <taxon>core chlorophytes</taxon>
        <taxon>Chlorophyceae</taxon>
        <taxon>CS clade</taxon>
        <taxon>Chlamydomonadales</taxon>
        <taxon>Chlamydomonadaceae</taxon>
        <taxon>Chlamydomonas</taxon>
    </lineage>
</organism>
<protein>
    <recommendedName>
        <fullName evidence="12">AAA+ ATPase domain-containing protein</fullName>
    </recommendedName>
</protein>
<evidence type="ECO:0000256" key="7">
    <source>
        <dbReference type="ARBA" id="ARBA00022801"/>
    </source>
</evidence>
<evidence type="ECO:0000259" key="12">
    <source>
        <dbReference type="SMART" id="SM00382"/>
    </source>
</evidence>
<dbReference type="EMBL" id="BEGY01000003">
    <property type="protein sequence ID" value="GAX73392.1"/>
    <property type="molecule type" value="Genomic_DNA"/>
</dbReference>
<feature type="compositionally biased region" description="Polar residues" evidence="11">
    <location>
        <begin position="74"/>
        <end position="84"/>
    </location>
</feature>
<dbReference type="AlphaFoldDB" id="A0A250WRU3"/>
<dbReference type="SUPFAM" id="SSF140990">
    <property type="entry name" value="FtsH protease domain-like"/>
    <property type="match status" value="1"/>
</dbReference>
<dbReference type="GO" id="GO:0006508">
    <property type="term" value="P:proteolysis"/>
    <property type="evidence" value="ECO:0007669"/>
    <property type="project" value="UniProtKB-KW"/>
</dbReference>
<proteinExistence type="inferred from homology"/>
<dbReference type="GO" id="GO:0016887">
    <property type="term" value="F:ATP hydrolysis activity"/>
    <property type="evidence" value="ECO:0007669"/>
    <property type="project" value="InterPro"/>
</dbReference>
<dbReference type="Pfam" id="PF17862">
    <property type="entry name" value="AAA_lid_3"/>
    <property type="match status" value="1"/>
</dbReference>
<feature type="compositionally biased region" description="Basic and acidic residues" evidence="11">
    <location>
        <begin position="325"/>
        <end position="335"/>
    </location>
</feature>
<keyword evidence="8" id="KW-0862">Zinc</keyword>
<evidence type="ECO:0000256" key="10">
    <source>
        <dbReference type="ARBA" id="ARBA00023049"/>
    </source>
</evidence>
<keyword evidence="7" id="KW-0378">Hydrolase</keyword>
<dbReference type="GO" id="GO:0004222">
    <property type="term" value="F:metalloendopeptidase activity"/>
    <property type="evidence" value="ECO:0007669"/>
    <property type="project" value="InterPro"/>
</dbReference>
<evidence type="ECO:0000256" key="5">
    <source>
        <dbReference type="ARBA" id="ARBA00022723"/>
    </source>
</evidence>
<dbReference type="PROSITE" id="PS00674">
    <property type="entry name" value="AAA"/>
    <property type="match status" value="1"/>
</dbReference>
<comment type="cofactor">
    <cofactor evidence="1">
        <name>Zn(2+)</name>
        <dbReference type="ChEBI" id="CHEBI:29105"/>
    </cofactor>
</comment>
<dbReference type="FunFam" id="3.40.50.300:FF:000001">
    <property type="entry name" value="ATP-dependent zinc metalloprotease FtsH"/>
    <property type="match status" value="1"/>
</dbReference>
<dbReference type="PANTHER" id="PTHR23076">
    <property type="entry name" value="METALLOPROTEASE M41 FTSH"/>
    <property type="match status" value="1"/>
</dbReference>
<dbReference type="InterPro" id="IPR003959">
    <property type="entry name" value="ATPase_AAA_core"/>
</dbReference>
<name>A0A250WRU3_9CHLO</name>
<dbReference type="SMART" id="SM00382">
    <property type="entry name" value="AAA"/>
    <property type="match status" value="1"/>
</dbReference>
<accession>A0A250WRU3</accession>
<dbReference type="GO" id="GO:0045037">
    <property type="term" value="P:protein import into chloroplast stroma"/>
    <property type="evidence" value="ECO:0007669"/>
    <property type="project" value="TreeGrafter"/>
</dbReference>
<dbReference type="InterPro" id="IPR037219">
    <property type="entry name" value="Peptidase_M41-like"/>
</dbReference>
<evidence type="ECO:0000256" key="2">
    <source>
        <dbReference type="ARBA" id="ARBA00010044"/>
    </source>
</evidence>
<comment type="similarity">
    <text evidence="3">In the N-terminal section; belongs to the AAA ATPase family.</text>
</comment>
<feature type="domain" description="AAA+ ATPase" evidence="12">
    <location>
        <begin position="597"/>
        <end position="736"/>
    </location>
</feature>
<evidence type="ECO:0000256" key="1">
    <source>
        <dbReference type="ARBA" id="ARBA00001947"/>
    </source>
</evidence>
<dbReference type="PANTHER" id="PTHR23076:SF56">
    <property type="entry name" value="INACTIVE ATP-DEPENDENT ZINC METALLOPROTEASE FTSHI 2, CHLOROPLASTIC-RELATED"/>
    <property type="match status" value="1"/>
</dbReference>
<dbReference type="SUPFAM" id="SSF52540">
    <property type="entry name" value="P-loop containing nucleoside triphosphate hydrolases"/>
    <property type="match status" value="1"/>
</dbReference>
<evidence type="ECO:0000313" key="14">
    <source>
        <dbReference type="Proteomes" id="UP000232323"/>
    </source>
</evidence>
<dbReference type="InterPro" id="IPR041569">
    <property type="entry name" value="AAA_lid_3"/>
</dbReference>